<dbReference type="EMBL" id="LK995496">
    <property type="protein sequence ID" value="CED91142.1"/>
    <property type="molecule type" value="Genomic_DNA"/>
</dbReference>
<evidence type="ECO:0000256" key="5">
    <source>
        <dbReference type="SAM" id="MobiDB-lite"/>
    </source>
</evidence>
<dbReference type="GO" id="GO:0015768">
    <property type="term" value="P:maltose transport"/>
    <property type="evidence" value="ECO:0007669"/>
    <property type="project" value="TreeGrafter"/>
</dbReference>
<name>A0A1L7RND6_9ACTO</name>
<accession>A0A1L7RND6</accession>
<proteinExistence type="inferred from homology"/>
<dbReference type="InterPro" id="IPR006311">
    <property type="entry name" value="TAT_signal"/>
</dbReference>
<comment type="similarity">
    <text evidence="1">Belongs to the bacterial solute-binding protein 1 family.</text>
</comment>
<dbReference type="GO" id="GO:0055052">
    <property type="term" value="C:ATP-binding cassette (ABC) transporter complex, substrate-binding subunit-containing"/>
    <property type="evidence" value="ECO:0007669"/>
    <property type="project" value="TreeGrafter"/>
</dbReference>
<evidence type="ECO:0000256" key="2">
    <source>
        <dbReference type="ARBA" id="ARBA00022448"/>
    </source>
</evidence>
<evidence type="ECO:0000256" key="1">
    <source>
        <dbReference type="ARBA" id="ARBA00008520"/>
    </source>
</evidence>
<dbReference type="Gene3D" id="3.40.190.10">
    <property type="entry name" value="Periplasmic binding protein-like II"/>
    <property type="match status" value="2"/>
</dbReference>
<reference evidence="7" key="1">
    <citation type="submission" date="2014-07" db="EMBL/GenBank/DDBJ databases">
        <authorList>
            <person name="Zhang J.E."/>
            <person name="Yang H."/>
            <person name="Guo J."/>
            <person name="Deng Z."/>
            <person name="Luo H."/>
            <person name="Luo M."/>
            <person name="Zhao B."/>
        </authorList>
    </citation>
    <scope>NUCLEOTIDE SEQUENCE</scope>
    <source>
        <strain evidence="7">AM4</strain>
    </source>
</reference>
<keyword evidence="3" id="KW-0762">Sugar transport</keyword>
<dbReference type="InterPro" id="IPR006059">
    <property type="entry name" value="SBP"/>
</dbReference>
<dbReference type="SUPFAM" id="SSF53850">
    <property type="entry name" value="Periplasmic binding protein-like II"/>
    <property type="match status" value="1"/>
</dbReference>
<evidence type="ECO:0000313" key="7">
    <source>
        <dbReference type="EMBL" id="CED91142.1"/>
    </source>
</evidence>
<dbReference type="GO" id="GO:0042956">
    <property type="term" value="P:maltodextrin transmembrane transport"/>
    <property type="evidence" value="ECO:0007669"/>
    <property type="project" value="TreeGrafter"/>
</dbReference>
<evidence type="ECO:0000256" key="4">
    <source>
        <dbReference type="ARBA" id="ARBA00022729"/>
    </source>
</evidence>
<feature type="chain" id="PRO_5012318179" evidence="6">
    <location>
        <begin position="23"/>
        <end position="429"/>
    </location>
</feature>
<dbReference type="AlphaFoldDB" id="A0A1L7RND6"/>
<gene>
    <name evidence="7" type="ORF">AAM4_1310</name>
</gene>
<feature type="compositionally biased region" description="Low complexity" evidence="5">
    <location>
        <begin position="28"/>
        <end position="37"/>
    </location>
</feature>
<sequence length="429" mass="44046">MSLNRRSFLSMTAIATTLAAAAACGSDDTSTATATSEAPDEATDGSTDEQVVRDANADLVIWTDEVKAGALKDVAQQWGDDQGITVAVQIVADDLQGNFIAANQAGNGPDVVVAAHDWIGNLVQNGSISPITLDSAAESNYSQVALDAVTYDGQYYGVPYCVETLGLFVNKDLTDVTEPATIEELVEAGQASGADVVLSLPVGESGDAYHMEPLYTSGGGYLFGTKSDGSLDATDVGVGGEGSIAAAEKIGGLGEQGVLATSVTGDNAISLFTEGKAAYLISGPWALGDINTAGINFELSKIPGFEGMDDARPFAGVNAFYVAAGGANKAFAETFVADVAKDSTIAEAMYAINPLPPVQEDLASKLESSDANMVKFMEFAENADPMPAIPEMSAIWGPLGMAEANIVGGSDPESTMTSAGDEIRSTLGL</sequence>
<dbReference type="PANTHER" id="PTHR30061">
    <property type="entry name" value="MALTOSE-BINDING PERIPLASMIC PROTEIN"/>
    <property type="match status" value="1"/>
</dbReference>
<feature type="compositionally biased region" description="Acidic residues" evidence="5">
    <location>
        <begin position="38"/>
        <end position="47"/>
    </location>
</feature>
<dbReference type="PANTHER" id="PTHR30061:SF50">
    <property type="entry name" value="MALTOSE_MALTODEXTRIN-BINDING PERIPLASMIC PROTEIN"/>
    <property type="match status" value="1"/>
</dbReference>
<keyword evidence="4 6" id="KW-0732">Signal</keyword>
<keyword evidence="2" id="KW-0813">Transport</keyword>
<dbReference type="Pfam" id="PF13416">
    <property type="entry name" value="SBP_bac_8"/>
    <property type="match status" value="1"/>
</dbReference>
<feature type="region of interest" description="Disordered" evidence="5">
    <location>
        <begin position="410"/>
        <end position="429"/>
    </location>
</feature>
<evidence type="ECO:0000256" key="3">
    <source>
        <dbReference type="ARBA" id="ARBA00022597"/>
    </source>
</evidence>
<organism evidence="7">
    <name type="scientific">Actinomyces succiniciruminis</name>
    <dbReference type="NCBI Taxonomy" id="1522002"/>
    <lineage>
        <taxon>Bacteria</taxon>
        <taxon>Bacillati</taxon>
        <taxon>Actinomycetota</taxon>
        <taxon>Actinomycetes</taxon>
        <taxon>Actinomycetales</taxon>
        <taxon>Actinomycetaceae</taxon>
        <taxon>Actinomyces</taxon>
    </lineage>
</organism>
<feature type="region of interest" description="Disordered" evidence="5">
    <location>
        <begin position="28"/>
        <end position="47"/>
    </location>
</feature>
<evidence type="ECO:0000256" key="6">
    <source>
        <dbReference type="SAM" id="SignalP"/>
    </source>
</evidence>
<dbReference type="RefSeq" id="WP_210579907.1">
    <property type="nucleotide sequence ID" value="NZ_LK995496.1"/>
</dbReference>
<dbReference type="GO" id="GO:0015144">
    <property type="term" value="F:carbohydrate transmembrane transporter activity"/>
    <property type="evidence" value="ECO:0007669"/>
    <property type="project" value="InterPro"/>
</dbReference>
<dbReference type="InterPro" id="IPR006060">
    <property type="entry name" value="Maltose/Cyclodextrin-bd"/>
</dbReference>
<dbReference type="PROSITE" id="PS51257">
    <property type="entry name" value="PROKAR_LIPOPROTEIN"/>
    <property type="match status" value="1"/>
</dbReference>
<dbReference type="GO" id="GO:1901982">
    <property type="term" value="F:maltose binding"/>
    <property type="evidence" value="ECO:0007669"/>
    <property type="project" value="TreeGrafter"/>
</dbReference>
<dbReference type="PROSITE" id="PS51318">
    <property type="entry name" value="TAT"/>
    <property type="match status" value="1"/>
</dbReference>
<feature type="signal peptide" evidence="6">
    <location>
        <begin position="1"/>
        <end position="22"/>
    </location>
</feature>
<dbReference type="PRINTS" id="PR00181">
    <property type="entry name" value="MALTOSEBP"/>
</dbReference>
<protein>
    <submittedName>
        <fullName evidence="7">Cyclodextrin-binding protein</fullName>
    </submittedName>
</protein>